<evidence type="ECO:0000313" key="5">
    <source>
        <dbReference type="Proteomes" id="UP001362999"/>
    </source>
</evidence>
<dbReference type="PANTHER" id="PTHR42748:SF7">
    <property type="entry name" value="NMRA LIKE REDOX SENSOR 1-RELATED"/>
    <property type="match status" value="1"/>
</dbReference>
<evidence type="ECO:0000313" key="4">
    <source>
        <dbReference type="EMBL" id="KAK7044523.1"/>
    </source>
</evidence>
<organism evidence="4 5">
    <name type="scientific">Favolaschia claudopus</name>
    <dbReference type="NCBI Taxonomy" id="2862362"/>
    <lineage>
        <taxon>Eukaryota</taxon>
        <taxon>Fungi</taxon>
        <taxon>Dikarya</taxon>
        <taxon>Basidiomycota</taxon>
        <taxon>Agaricomycotina</taxon>
        <taxon>Agaricomycetes</taxon>
        <taxon>Agaricomycetidae</taxon>
        <taxon>Agaricales</taxon>
        <taxon>Marasmiineae</taxon>
        <taxon>Mycenaceae</taxon>
        <taxon>Favolaschia</taxon>
    </lineage>
</organism>
<comment type="caution">
    <text evidence="4">The sequence shown here is derived from an EMBL/GenBank/DDBJ whole genome shotgun (WGS) entry which is preliminary data.</text>
</comment>
<proteinExistence type="inferred from homology"/>
<dbReference type="PANTHER" id="PTHR42748">
    <property type="entry name" value="NITROGEN METABOLITE REPRESSION PROTEIN NMRA FAMILY MEMBER"/>
    <property type="match status" value="1"/>
</dbReference>
<comment type="similarity">
    <text evidence="1">Belongs to the NmrA-type oxidoreductase family.</text>
</comment>
<feature type="domain" description="NmrA-like" evidence="3">
    <location>
        <begin position="4"/>
        <end position="251"/>
    </location>
</feature>
<dbReference type="Pfam" id="PF05368">
    <property type="entry name" value="NmrA"/>
    <property type="match status" value="1"/>
</dbReference>
<sequence length="312" mass="34180">MPTFLVTTATGRQGASTARILLAQGHKIHALVRDSTSPASLDLQSVGAILFKGDFADVAAINAALQGVDGVFLNTVPNLQDPNSEIRATETFVAAARATGTVNSFVVSTVFRTDEQEDWSKLKDDGFPFISAYYSSKAGVERVIRASGFAYTILRPGWLMHNYIGSATKYHFPGYRTERVMTVSVPRDHKLDHFDAADVGKFAAAALLEPGRYRGKEIDLVNEWLTFEEVARHLSDAIGAEVKVRYRTPEETAEAKKKSPSVEKQAYAADGYEKSRPDVSGITAGYGFPLSTFKEFLKRETSEIRKTVGIDA</sequence>
<dbReference type="Proteomes" id="UP001362999">
    <property type="component" value="Unassembled WGS sequence"/>
</dbReference>
<accession>A0AAW0D0K3</accession>
<dbReference type="InterPro" id="IPR051164">
    <property type="entry name" value="NmrA-like_oxidored"/>
</dbReference>
<evidence type="ECO:0000256" key="1">
    <source>
        <dbReference type="ARBA" id="ARBA00006328"/>
    </source>
</evidence>
<evidence type="ECO:0000256" key="2">
    <source>
        <dbReference type="ARBA" id="ARBA00022857"/>
    </source>
</evidence>
<dbReference type="Gene3D" id="3.40.50.720">
    <property type="entry name" value="NAD(P)-binding Rossmann-like Domain"/>
    <property type="match status" value="1"/>
</dbReference>
<keyword evidence="5" id="KW-1185">Reference proteome</keyword>
<dbReference type="EMBL" id="JAWWNJ010000011">
    <property type="protein sequence ID" value="KAK7044523.1"/>
    <property type="molecule type" value="Genomic_DNA"/>
</dbReference>
<dbReference type="SUPFAM" id="SSF51735">
    <property type="entry name" value="NAD(P)-binding Rossmann-fold domains"/>
    <property type="match status" value="1"/>
</dbReference>
<evidence type="ECO:0000259" key="3">
    <source>
        <dbReference type="Pfam" id="PF05368"/>
    </source>
</evidence>
<gene>
    <name evidence="4" type="ORF">R3P38DRAFT_3258643</name>
</gene>
<dbReference type="AlphaFoldDB" id="A0AAW0D0K3"/>
<reference evidence="4 5" key="1">
    <citation type="journal article" date="2024" name="J Genomics">
        <title>Draft genome sequencing and assembly of Favolaschia claudopus CIRM-BRFM 2984 isolated from oak limbs.</title>
        <authorList>
            <person name="Navarro D."/>
            <person name="Drula E."/>
            <person name="Chaduli D."/>
            <person name="Cazenave R."/>
            <person name="Ahrendt S."/>
            <person name="Wang J."/>
            <person name="Lipzen A."/>
            <person name="Daum C."/>
            <person name="Barry K."/>
            <person name="Grigoriev I.V."/>
            <person name="Favel A."/>
            <person name="Rosso M.N."/>
            <person name="Martin F."/>
        </authorList>
    </citation>
    <scope>NUCLEOTIDE SEQUENCE [LARGE SCALE GENOMIC DNA]</scope>
    <source>
        <strain evidence="4 5">CIRM-BRFM 2984</strain>
    </source>
</reference>
<protein>
    <submittedName>
        <fullName evidence="4">NmrA domain-containing protein</fullName>
    </submittedName>
</protein>
<name>A0AAW0D0K3_9AGAR</name>
<keyword evidence="2" id="KW-0521">NADP</keyword>
<dbReference type="InterPro" id="IPR008030">
    <property type="entry name" value="NmrA-like"/>
</dbReference>
<dbReference type="InterPro" id="IPR036291">
    <property type="entry name" value="NAD(P)-bd_dom_sf"/>
</dbReference>